<dbReference type="SUPFAM" id="SSF53067">
    <property type="entry name" value="Actin-like ATPase domain"/>
    <property type="match status" value="2"/>
</dbReference>
<dbReference type="PIRSF" id="PIRSF001267">
    <property type="entry name" value="Pyrophosphatase_GppA_Ppx"/>
    <property type="match status" value="1"/>
</dbReference>
<evidence type="ECO:0000313" key="4">
    <source>
        <dbReference type="EMBL" id="GKX57300.1"/>
    </source>
</evidence>
<dbReference type="FunFam" id="3.30.420.40:FF:000023">
    <property type="entry name" value="Guanosine-5'-triphosphate,3'-diphosphate pyrophosphatase"/>
    <property type="match status" value="1"/>
</dbReference>
<keyword evidence="5" id="KW-1185">Reference proteome</keyword>
<protein>
    <submittedName>
        <fullName evidence="4">Guanosine-5'-triphosphate,3'-diphosphate pyrophosphatase</fullName>
    </submittedName>
</protein>
<name>A0AAV5N595_9GAMM</name>
<reference evidence="4" key="1">
    <citation type="submission" date="2022-06" db="EMBL/GenBank/DDBJ databases">
        <title>Draft genome sequences of Leminorella grimontii str. JCM5902.</title>
        <authorList>
            <person name="Wakabayashi Y."/>
            <person name="Kojima K."/>
        </authorList>
    </citation>
    <scope>NUCLEOTIDE SEQUENCE</scope>
    <source>
        <strain evidence="4">JCM 5902</strain>
    </source>
</reference>
<dbReference type="Pfam" id="PF21447">
    <property type="entry name" value="Ppx-GppA_III"/>
    <property type="match status" value="1"/>
</dbReference>
<dbReference type="FunFam" id="3.30.420.150:FF:000001">
    <property type="entry name" value="Guanosine-5'-triphosphate,3'-diphosphate pyrophosphatase"/>
    <property type="match status" value="1"/>
</dbReference>
<dbReference type="Gene3D" id="3.30.420.150">
    <property type="entry name" value="Exopolyphosphatase. Domain 2"/>
    <property type="match status" value="1"/>
</dbReference>
<dbReference type="InterPro" id="IPR030673">
    <property type="entry name" value="PyroPPase_GppA_Ppx"/>
</dbReference>
<evidence type="ECO:0000313" key="5">
    <source>
        <dbReference type="Proteomes" id="UP001058124"/>
    </source>
</evidence>
<evidence type="ECO:0000259" key="3">
    <source>
        <dbReference type="Pfam" id="PF21447"/>
    </source>
</evidence>
<dbReference type="InterPro" id="IPR003695">
    <property type="entry name" value="Ppx_GppA_N"/>
</dbReference>
<dbReference type="SUPFAM" id="SSF109604">
    <property type="entry name" value="HD-domain/PDEase-like"/>
    <property type="match status" value="1"/>
</dbReference>
<dbReference type="NCBIfam" id="NF008260">
    <property type="entry name" value="PRK11031.1"/>
    <property type="match status" value="1"/>
</dbReference>
<organism evidence="4 5">
    <name type="scientific">Leminorella grimontii</name>
    <dbReference type="NCBI Taxonomy" id="82981"/>
    <lineage>
        <taxon>Bacteria</taxon>
        <taxon>Pseudomonadati</taxon>
        <taxon>Pseudomonadota</taxon>
        <taxon>Gammaproteobacteria</taxon>
        <taxon>Enterobacterales</taxon>
        <taxon>Budviciaceae</taxon>
        <taxon>Leminorella</taxon>
    </lineage>
</organism>
<dbReference type="PANTHER" id="PTHR30005:SF0">
    <property type="entry name" value="RETROGRADE REGULATION PROTEIN 2"/>
    <property type="match status" value="1"/>
</dbReference>
<dbReference type="InterPro" id="IPR043129">
    <property type="entry name" value="ATPase_NBD"/>
</dbReference>
<feature type="domain" description="Ppx/GppA phosphatase C-terminal" evidence="3">
    <location>
        <begin position="318"/>
        <end position="491"/>
    </location>
</feature>
<accession>A0AAV5N595</accession>
<dbReference type="Gene3D" id="1.10.3210.10">
    <property type="entry name" value="Hypothetical protein af1432"/>
    <property type="match status" value="1"/>
</dbReference>
<dbReference type="GO" id="GO:0015949">
    <property type="term" value="P:nucleobase-containing small molecule interconversion"/>
    <property type="evidence" value="ECO:0007669"/>
    <property type="project" value="TreeGrafter"/>
</dbReference>
<dbReference type="PANTHER" id="PTHR30005">
    <property type="entry name" value="EXOPOLYPHOSPHATASE"/>
    <property type="match status" value="1"/>
</dbReference>
<dbReference type="Pfam" id="PF02541">
    <property type="entry name" value="Ppx-GppA"/>
    <property type="match status" value="1"/>
</dbReference>
<dbReference type="GO" id="GO:0008894">
    <property type="term" value="F:guanosine-5'-triphosphate,3'-diphosphate diphosphatase activity"/>
    <property type="evidence" value="ECO:0007669"/>
    <property type="project" value="TreeGrafter"/>
</dbReference>
<dbReference type="InterPro" id="IPR050273">
    <property type="entry name" value="GppA/Ppx_hydrolase"/>
</dbReference>
<evidence type="ECO:0000256" key="1">
    <source>
        <dbReference type="ARBA" id="ARBA00022801"/>
    </source>
</evidence>
<dbReference type="AlphaFoldDB" id="A0AAV5N595"/>
<evidence type="ECO:0000259" key="2">
    <source>
        <dbReference type="Pfam" id="PF02541"/>
    </source>
</evidence>
<gene>
    <name evidence="4" type="primary">gppA</name>
    <name evidence="4" type="ORF">SOASR030_34120</name>
</gene>
<dbReference type="EMBL" id="BRLH01000013">
    <property type="protein sequence ID" value="GKX57300.1"/>
    <property type="molecule type" value="Genomic_DNA"/>
</dbReference>
<keyword evidence="1" id="KW-0378">Hydrolase</keyword>
<dbReference type="InterPro" id="IPR048950">
    <property type="entry name" value="Ppx_GppA_C"/>
</dbReference>
<dbReference type="Proteomes" id="UP001058124">
    <property type="component" value="Unassembled WGS sequence"/>
</dbReference>
<dbReference type="Gene3D" id="3.30.420.40">
    <property type="match status" value="1"/>
</dbReference>
<proteinExistence type="predicted"/>
<feature type="domain" description="Ppx/GppA phosphatase N-terminal" evidence="2">
    <location>
        <begin position="32"/>
        <end position="312"/>
    </location>
</feature>
<comment type="caution">
    <text evidence="4">The sequence shown here is derived from an EMBL/GenBank/DDBJ whole genome shotgun (WGS) entry which is preliminary data.</text>
</comment>
<sequence>MLEAKSPEKGLISESSLYAAVDLGSNSFHLLVIRNTDSGIQVLDRLKKKVRLAAGLSDSGYLSEESMERGWQCLAQFAERLYGIPPEHIRIVATAALRAAQNAQRFISIAQTILNLPIDVIHGEEEAKLIYQGVNYTTGGNPSRLVVDIGGASTELIVGNGDTINSLVSLPMGCVTWLERYFADRSLNVKNFHQAETAAREQLALVAHGLTLYGWKACVGASGTIQALQEIMLAQGMDEAITLDKLLQLKAQAIQCGKLEELEIEGLTLERALVFPSGLAILIAIFDTLKVDGMALSGGALREGLVYDMLPRPSDRSVRQRTVRALQALYRIDLLQADLVSQQAGRLCSQLENDITLNSDTRELLFWACQLHEIGLSIAFKDANRHAAYLLNHIDAPGFTPSQKRLLATLLLNQTHALNIQELTQQNALESHQVIPIARLLRIAILLCRTRHPDAIPPFSLSASNETFQLKIDALELKKHPLLADALHQESRWQTNCRLPLNIQS</sequence>